<gene>
    <name evidence="4" type="ORF">LX32DRAFT_588180</name>
</gene>
<evidence type="ECO:0000313" key="5">
    <source>
        <dbReference type="Proteomes" id="UP001232148"/>
    </source>
</evidence>
<dbReference type="SMART" id="SM00248">
    <property type="entry name" value="ANK"/>
    <property type="match status" value="4"/>
</dbReference>
<accession>A0AAD9HKA1</accession>
<keyword evidence="2 3" id="KW-0040">ANK repeat</keyword>
<dbReference type="SUPFAM" id="SSF48403">
    <property type="entry name" value="Ankyrin repeat"/>
    <property type="match status" value="1"/>
</dbReference>
<name>A0AAD9HKA1_9PEZI</name>
<dbReference type="Proteomes" id="UP001232148">
    <property type="component" value="Unassembled WGS sequence"/>
</dbReference>
<feature type="repeat" description="ANK" evidence="3">
    <location>
        <begin position="160"/>
        <end position="186"/>
    </location>
</feature>
<protein>
    <submittedName>
        <fullName evidence="4">Ankyrin</fullName>
    </submittedName>
</protein>
<dbReference type="Pfam" id="PF12796">
    <property type="entry name" value="Ank_2"/>
    <property type="match status" value="1"/>
</dbReference>
<dbReference type="EMBL" id="MU842861">
    <property type="protein sequence ID" value="KAK2029661.1"/>
    <property type="molecule type" value="Genomic_DNA"/>
</dbReference>
<evidence type="ECO:0000313" key="4">
    <source>
        <dbReference type="EMBL" id="KAK2029661.1"/>
    </source>
</evidence>
<sequence>MTCLDVLLSHGADINHRDKRGRTPVFEVINTSNDNVHRKFLDKQPDLTITDYSGQTPLFELNPKLSRYALIAKLIVGAGVDVAQRNNKGQTFLHVAATTPFVVSDDFLAFVQLVFEQGFDVNARDNTGRTPLLEAAKALNEKLVALLIQHSADLNAADDHGWTPLSTAIASGGLPSTILLLENGADPAKPGPNGEGLVDMAVRLGRDELIEPLKTAMEKRLTIRHEERTQSAT</sequence>
<keyword evidence="5" id="KW-1185">Reference proteome</keyword>
<feature type="repeat" description="ANK" evidence="3">
    <location>
        <begin position="88"/>
        <end position="126"/>
    </location>
</feature>
<dbReference type="PANTHER" id="PTHR24171">
    <property type="entry name" value="ANKYRIN REPEAT DOMAIN-CONTAINING PROTEIN 39-RELATED"/>
    <property type="match status" value="1"/>
</dbReference>
<evidence type="ECO:0000256" key="1">
    <source>
        <dbReference type="ARBA" id="ARBA00022737"/>
    </source>
</evidence>
<dbReference type="Gene3D" id="1.25.40.20">
    <property type="entry name" value="Ankyrin repeat-containing domain"/>
    <property type="match status" value="1"/>
</dbReference>
<keyword evidence="1" id="KW-0677">Repeat</keyword>
<proteinExistence type="predicted"/>
<feature type="repeat" description="ANK" evidence="3">
    <location>
        <begin position="127"/>
        <end position="159"/>
    </location>
</feature>
<dbReference type="PROSITE" id="PS50088">
    <property type="entry name" value="ANK_REPEAT"/>
    <property type="match status" value="3"/>
</dbReference>
<organism evidence="4 5">
    <name type="scientific">Colletotrichum zoysiae</name>
    <dbReference type="NCBI Taxonomy" id="1216348"/>
    <lineage>
        <taxon>Eukaryota</taxon>
        <taxon>Fungi</taxon>
        <taxon>Dikarya</taxon>
        <taxon>Ascomycota</taxon>
        <taxon>Pezizomycotina</taxon>
        <taxon>Sordariomycetes</taxon>
        <taxon>Hypocreomycetidae</taxon>
        <taxon>Glomerellales</taxon>
        <taxon>Glomerellaceae</taxon>
        <taxon>Colletotrichum</taxon>
        <taxon>Colletotrichum graminicola species complex</taxon>
    </lineage>
</organism>
<dbReference type="InterPro" id="IPR002110">
    <property type="entry name" value="Ankyrin_rpt"/>
</dbReference>
<comment type="caution">
    <text evidence="4">The sequence shown here is derived from an EMBL/GenBank/DDBJ whole genome shotgun (WGS) entry which is preliminary data.</text>
</comment>
<evidence type="ECO:0000256" key="3">
    <source>
        <dbReference type="PROSITE-ProRule" id="PRU00023"/>
    </source>
</evidence>
<dbReference type="AlphaFoldDB" id="A0AAD9HKA1"/>
<evidence type="ECO:0000256" key="2">
    <source>
        <dbReference type="ARBA" id="ARBA00023043"/>
    </source>
</evidence>
<dbReference type="InterPro" id="IPR036770">
    <property type="entry name" value="Ankyrin_rpt-contain_sf"/>
</dbReference>
<reference evidence="4" key="1">
    <citation type="submission" date="2021-06" db="EMBL/GenBank/DDBJ databases">
        <title>Comparative genomics, transcriptomics and evolutionary studies reveal genomic signatures of adaptation to plant cell wall in hemibiotrophic fungi.</title>
        <authorList>
            <consortium name="DOE Joint Genome Institute"/>
            <person name="Baroncelli R."/>
            <person name="Diaz J.F."/>
            <person name="Benocci T."/>
            <person name="Peng M."/>
            <person name="Battaglia E."/>
            <person name="Haridas S."/>
            <person name="Andreopoulos W."/>
            <person name="Labutti K."/>
            <person name="Pangilinan J."/>
            <person name="Floch G.L."/>
            <person name="Makela M.R."/>
            <person name="Henrissat B."/>
            <person name="Grigoriev I.V."/>
            <person name="Crouch J.A."/>
            <person name="De Vries R.P."/>
            <person name="Sukno S.A."/>
            <person name="Thon M.R."/>
        </authorList>
    </citation>
    <scope>NUCLEOTIDE SEQUENCE</scope>
    <source>
        <strain evidence="4">MAFF235873</strain>
    </source>
</reference>
<dbReference type="PROSITE" id="PS50297">
    <property type="entry name" value="ANK_REP_REGION"/>
    <property type="match status" value="2"/>
</dbReference>